<name>A0AA43UCP5_9LACT</name>
<feature type="compositionally biased region" description="Polar residues" evidence="1">
    <location>
        <begin position="52"/>
        <end position="64"/>
    </location>
</feature>
<feature type="compositionally biased region" description="Basic and acidic residues" evidence="1">
    <location>
        <begin position="32"/>
        <end position="51"/>
    </location>
</feature>
<accession>A0AA43UCP5</accession>
<evidence type="ECO:0000256" key="2">
    <source>
        <dbReference type="SAM" id="Phobius"/>
    </source>
</evidence>
<comment type="caution">
    <text evidence="3">The sequence shown here is derived from an EMBL/GenBank/DDBJ whole genome shotgun (WGS) entry which is preliminary data.</text>
</comment>
<proteinExistence type="predicted"/>
<protein>
    <submittedName>
        <fullName evidence="3">Uncharacterized protein</fullName>
    </submittedName>
</protein>
<feature type="compositionally biased region" description="Polar residues" evidence="1">
    <location>
        <begin position="93"/>
        <end position="130"/>
    </location>
</feature>
<keyword evidence="2" id="KW-0472">Membrane</keyword>
<reference evidence="3" key="1">
    <citation type="submission" date="2023-07" db="EMBL/GenBank/DDBJ databases">
        <title>Between Cages and Wild: Unraveling the Impact of Captivity on Animal Microbiomes and Antimicrobial Resistance.</title>
        <authorList>
            <person name="Schmartz G.P."/>
            <person name="Rehner J."/>
            <person name="Schuff M.J."/>
            <person name="Becker S.L."/>
            <person name="Kravczyk M."/>
            <person name="Gurevich A."/>
            <person name="Francke R."/>
            <person name="Mueller R."/>
            <person name="Keller V."/>
            <person name="Keller A."/>
        </authorList>
    </citation>
    <scope>NUCLEOTIDE SEQUENCE</scope>
    <source>
        <strain evidence="3">S39M_St_73</strain>
    </source>
</reference>
<keyword evidence="2" id="KW-0812">Transmembrane</keyword>
<organism evidence="3 4">
    <name type="scientific">Atopococcus tabaci</name>
    <dbReference type="NCBI Taxonomy" id="269774"/>
    <lineage>
        <taxon>Bacteria</taxon>
        <taxon>Bacillati</taxon>
        <taxon>Bacillota</taxon>
        <taxon>Bacilli</taxon>
        <taxon>Lactobacillales</taxon>
        <taxon>Carnobacteriaceae</taxon>
        <taxon>Atopococcus</taxon>
    </lineage>
</organism>
<dbReference type="AlphaFoldDB" id="A0AA43UCP5"/>
<keyword evidence="4" id="KW-1185">Reference proteome</keyword>
<dbReference type="Proteomes" id="UP001171751">
    <property type="component" value="Unassembled WGS sequence"/>
</dbReference>
<evidence type="ECO:0000313" key="4">
    <source>
        <dbReference type="Proteomes" id="UP001171751"/>
    </source>
</evidence>
<evidence type="ECO:0000313" key="3">
    <source>
        <dbReference type="EMBL" id="MDO5457521.1"/>
    </source>
</evidence>
<evidence type="ECO:0000256" key="1">
    <source>
        <dbReference type="SAM" id="MobiDB-lite"/>
    </source>
</evidence>
<keyword evidence="2" id="KW-1133">Transmembrane helix</keyword>
<gene>
    <name evidence="3" type="ORF">Q4F26_04170</name>
</gene>
<feature type="transmembrane region" description="Helical" evidence="2">
    <location>
        <begin position="12"/>
        <end position="29"/>
    </location>
</feature>
<sequence>MSSILDFISDNFAAIISIVVITGFIRFSVNRKEDEKQTETESNHSKKDSSQKPRYQKTQTAQTKSNKRDIDAVYPVRNRKRNVKDSQKRKQKTQQLESPNLTLSGKQRPSQDSFKSSMQKQASASPHQVNTELQAASVEIEQMAEPRTSFLDELNQEERHQRFRDAIIMKEVIDSPKAIKKMNKRKYLK</sequence>
<dbReference type="EMBL" id="JAUNQW010000014">
    <property type="protein sequence ID" value="MDO5457521.1"/>
    <property type="molecule type" value="Genomic_DNA"/>
</dbReference>
<feature type="region of interest" description="Disordered" evidence="1">
    <location>
        <begin position="32"/>
        <end position="130"/>
    </location>
</feature>